<dbReference type="Proteomes" id="UP000232883">
    <property type="component" value="Chromosome"/>
</dbReference>
<accession>A0A2K8YUU1</accession>
<organism evidence="2 3">
    <name type="scientific">Spirosoma pollinicola</name>
    <dbReference type="NCBI Taxonomy" id="2057025"/>
    <lineage>
        <taxon>Bacteria</taxon>
        <taxon>Pseudomonadati</taxon>
        <taxon>Bacteroidota</taxon>
        <taxon>Cytophagia</taxon>
        <taxon>Cytophagales</taxon>
        <taxon>Cytophagaceae</taxon>
        <taxon>Spirosoma</taxon>
    </lineage>
</organism>
<evidence type="ECO:0000313" key="2">
    <source>
        <dbReference type="EMBL" id="AUD01397.1"/>
    </source>
</evidence>
<sequence>MSRERLTTQEDTHSFRIRNKTMTLSAIKEQVDILGGQINAPHHLYPTYGRSADGALPHIELDGSDTFHFVVVERGQELERRTTTALDDLLYWIFDTITFSMACTFELANRNHAQDFRRILFSHQEELLGRINVNWQERKRTNHNLTLSRHPFTDAVFNA</sequence>
<proteinExistence type="predicted"/>
<dbReference type="AlphaFoldDB" id="A0A2K8YUU1"/>
<evidence type="ECO:0000259" key="1">
    <source>
        <dbReference type="Pfam" id="PF15599"/>
    </source>
</evidence>
<dbReference type="InterPro" id="IPR028952">
    <property type="entry name" value="Imm63"/>
</dbReference>
<gene>
    <name evidence="2" type="ORF">CWM47_05985</name>
</gene>
<keyword evidence="3" id="KW-1185">Reference proteome</keyword>
<evidence type="ECO:0000313" key="3">
    <source>
        <dbReference type="Proteomes" id="UP000232883"/>
    </source>
</evidence>
<dbReference type="KEGG" id="spir:CWM47_05985"/>
<reference evidence="2 3" key="1">
    <citation type="submission" date="2017-11" db="EMBL/GenBank/DDBJ databases">
        <title>Taxonomic description and genome sequences of Spirosoma HA7 sp. nov., isolated from pollen microhabitat of Corylus avellana.</title>
        <authorList>
            <person name="Ambika Manirajan B."/>
            <person name="Suarez C."/>
            <person name="Ratering S."/>
            <person name="Geissler-Plaum R."/>
            <person name="Cardinale M."/>
            <person name="Sylvia S."/>
        </authorList>
    </citation>
    <scope>NUCLEOTIDE SEQUENCE [LARGE SCALE GENOMIC DNA]</scope>
    <source>
        <strain evidence="2 3">HA7</strain>
    </source>
</reference>
<name>A0A2K8YUU1_9BACT</name>
<feature type="domain" description="Immunity protein 63" evidence="1">
    <location>
        <begin position="65"/>
        <end position="141"/>
    </location>
</feature>
<protein>
    <recommendedName>
        <fullName evidence="1">Immunity protein 63 domain-containing protein</fullName>
    </recommendedName>
</protein>
<dbReference type="EMBL" id="CP025096">
    <property type="protein sequence ID" value="AUD01397.1"/>
    <property type="molecule type" value="Genomic_DNA"/>
</dbReference>
<dbReference type="Pfam" id="PF15599">
    <property type="entry name" value="Imm63"/>
    <property type="match status" value="1"/>
</dbReference>